<gene>
    <name evidence="6" type="ORF">DEO72_LG11g1170</name>
</gene>
<dbReference type="PANTHER" id="PTHR32093">
    <property type="entry name" value="LEUCINE-RICH REPEAT EXTENSIN-LIKE PROTEIN 3-RELATED"/>
    <property type="match status" value="1"/>
</dbReference>
<keyword evidence="6" id="KW-0675">Receptor</keyword>
<comment type="subcellular location">
    <subcellularLocation>
        <location evidence="1">Secreted</location>
    </subcellularLocation>
</comment>
<evidence type="ECO:0000313" key="6">
    <source>
        <dbReference type="EMBL" id="QCE14172.1"/>
    </source>
</evidence>
<dbReference type="InterPro" id="IPR051582">
    <property type="entry name" value="LRR_extensin-like_regulator"/>
</dbReference>
<dbReference type="AlphaFoldDB" id="A0A4D6NMF4"/>
<evidence type="ECO:0000256" key="1">
    <source>
        <dbReference type="ARBA" id="ARBA00004613"/>
    </source>
</evidence>
<evidence type="ECO:0000256" key="2">
    <source>
        <dbReference type="ARBA" id="ARBA00022525"/>
    </source>
</evidence>
<keyword evidence="7" id="KW-1185">Reference proteome</keyword>
<evidence type="ECO:0000256" key="4">
    <source>
        <dbReference type="ARBA" id="ARBA00022729"/>
    </source>
</evidence>
<name>A0A4D6NMF4_VIGUN</name>
<accession>A0A4D6NMF4</accession>
<sequence>MHAMCLNGDEMHAYSLKGPSVCNYTGVYCAPSVDDPKERVVAGIDLNFGDIAGFLPDEIGLLSDLALLHISNNRFCGILPMSLTNLTLLYELDISSNRRNCLPEKPLQRSQKECSAILEHPVDCSELCCVVGSNVSAGSVAVPPAAVPSAMPVSAPLLAPSHP</sequence>
<evidence type="ECO:0000256" key="3">
    <source>
        <dbReference type="ARBA" id="ARBA00022614"/>
    </source>
</evidence>
<dbReference type="SUPFAM" id="SSF52058">
    <property type="entry name" value="L domain-like"/>
    <property type="match status" value="1"/>
</dbReference>
<dbReference type="PANTHER" id="PTHR32093:SF50">
    <property type="entry name" value="EXTENSIN-LIKE PROTEIN"/>
    <property type="match status" value="1"/>
</dbReference>
<keyword evidence="5" id="KW-0677">Repeat</keyword>
<evidence type="ECO:0000313" key="7">
    <source>
        <dbReference type="Proteomes" id="UP000501690"/>
    </source>
</evidence>
<reference evidence="6 7" key="1">
    <citation type="submission" date="2019-04" db="EMBL/GenBank/DDBJ databases">
        <title>An improved genome assembly and genetic linkage map for asparagus bean, Vigna unguiculata ssp. sesquipedialis.</title>
        <authorList>
            <person name="Xia Q."/>
            <person name="Zhang R."/>
            <person name="Dong Y."/>
        </authorList>
    </citation>
    <scope>NUCLEOTIDE SEQUENCE [LARGE SCALE GENOMIC DNA]</scope>
    <source>
        <tissue evidence="6">Leaf</tissue>
    </source>
</reference>
<protein>
    <submittedName>
        <fullName evidence="6">Somatic embryogenesis receptor kinase 1</fullName>
    </submittedName>
</protein>
<evidence type="ECO:0000256" key="5">
    <source>
        <dbReference type="ARBA" id="ARBA00022737"/>
    </source>
</evidence>
<dbReference type="Gene3D" id="3.80.10.10">
    <property type="entry name" value="Ribonuclease Inhibitor"/>
    <property type="match status" value="1"/>
</dbReference>
<dbReference type="GO" id="GO:0005576">
    <property type="term" value="C:extracellular region"/>
    <property type="evidence" value="ECO:0007669"/>
    <property type="project" value="UniProtKB-SubCell"/>
</dbReference>
<keyword evidence="4" id="KW-0732">Signal</keyword>
<dbReference type="GO" id="GO:0016301">
    <property type="term" value="F:kinase activity"/>
    <property type="evidence" value="ECO:0007669"/>
    <property type="project" value="UniProtKB-KW"/>
</dbReference>
<keyword evidence="6" id="KW-0418">Kinase</keyword>
<keyword evidence="6" id="KW-0808">Transferase</keyword>
<proteinExistence type="predicted"/>
<dbReference type="Proteomes" id="UP000501690">
    <property type="component" value="Linkage Group LG11"/>
</dbReference>
<keyword evidence="3" id="KW-0433">Leucine-rich repeat</keyword>
<dbReference type="EMBL" id="CP039355">
    <property type="protein sequence ID" value="QCE14172.1"/>
    <property type="molecule type" value="Genomic_DNA"/>
</dbReference>
<organism evidence="6 7">
    <name type="scientific">Vigna unguiculata</name>
    <name type="common">Cowpea</name>
    <dbReference type="NCBI Taxonomy" id="3917"/>
    <lineage>
        <taxon>Eukaryota</taxon>
        <taxon>Viridiplantae</taxon>
        <taxon>Streptophyta</taxon>
        <taxon>Embryophyta</taxon>
        <taxon>Tracheophyta</taxon>
        <taxon>Spermatophyta</taxon>
        <taxon>Magnoliopsida</taxon>
        <taxon>eudicotyledons</taxon>
        <taxon>Gunneridae</taxon>
        <taxon>Pentapetalae</taxon>
        <taxon>rosids</taxon>
        <taxon>fabids</taxon>
        <taxon>Fabales</taxon>
        <taxon>Fabaceae</taxon>
        <taxon>Papilionoideae</taxon>
        <taxon>50 kb inversion clade</taxon>
        <taxon>NPAAA clade</taxon>
        <taxon>indigoferoid/millettioid clade</taxon>
        <taxon>Phaseoleae</taxon>
        <taxon>Vigna</taxon>
    </lineage>
</organism>
<keyword evidence="2" id="KW-0964">Secreted</keyword>
<dbReference type="InterPro" id="IPR032675">
    <property type="entry name" value="LRR_dom_sf"/>
</dbReference>